<comment type="caution">
    <text evidence="1">The sequence shown here is derived from an EMBL/GenBank/DDBJ whole genome shotgun (WGS) entry which is preliminary data.</text>
</comment>
<evidence type="ECO:0000313" key="2">
    <source>
        <dbReference type="Proteomes" id="UP000789375"/>
    </source>
</evidence>
<reference evidence="1" key="1">
    <citation type="submission" date="2021-06" db="EMBL/GenBank/DDBJ databases">
        <authorList>
            <person name="Kallberg Y."/>
            <person name="Tangrot J."/>
            <person name="Rosling A."/>
        </authorList>
    </citation>
    <scope>NUCLEOTIDE SEQUENCE</scope>
    <source>
        <strain evidence="1">87-6 pot B 2015</strain>
    </source>
</reference>
<dbReference type="AlphaFoldDB" id="A0A9N9HVJ4"/>
<proteinExistence type="predicted"/>
<dbReference type="Proteomes" id="UP000789375">
    <property type="component" value="Unassembled WGS sequence"/>
</dbReference>
<evidence type="ECO:0000313" key="1">
    <source>
        <dbReference type="EMBL" id="CAG8707823.1"/>
    </source>
</evidence>
<accession>A0A9N9HVJ4</accession>
<gene>
    <name evidence="1" type="ORF">FMOSSE_LOCUS14130</name>
</gene>
<organism evidence="1 2">
    <name type="scientific">Funneliformis mosseae</name>
    <name type="common">Endomycorrhizal fungus</name>
    <name type="synonym">Glomus mosseae</name>
    <dbReference type="NCBI Taxonomy" id="27381"/>
    <lineage>
        <taxon>Eukaryota</taxon>
        <taxon>Fungi</taxon>
        <taxon>Fungi incertae sedis</taxon>
        <taxon>Mucoromycota</taxon>
        <taxon>Glomeromycotina</taxon>
        <taxon>Glomeromycetes</taxon>
        <taxon>Glomerales</taxon>
        <taxon>Glomeraceae</taxon>
        <taxon>Funneliformis</taxon>
    </lineage>
</organism>
<sequence>MCQSVCYCIHQVQFSEILISNDGSFEPFFDKVKDSAKSFIKADEDWKLDLNDTYSSETITSNGQNDQNGEAKKAIQFAIQNDNEKLIQFIKDFNKKKEAQLIQVELIKQQKVLVDRKMNDHQ</sequence>
<keyword evidence="2" id="KW-1185">Reference proteome</keyword>
<dbReference type="EMBL" id="CAJVPP010009942">
    <property type="protein sequence ID" value="CAG8707823.1"/>
    <property type="molecule type" value="Genomic_DNA"/>
</dbReference>
<protein>
    <submittedName>
        <fullName evidence="1">12305_t:CDS:1</fullName>
    </submittedName>
</protein>
<name>A0A9N9HVJ4_FUNMO</name>
<feature type="non-terminal residue" evidence="1">
    <location>
        <position position="122"/>
    </location>
</feature>